<dbReference type="InterPro" id="IPR025528">
    <property type="entry name" value="BrnA_antitoxin"/>
</dbReference>
<name>A0A0D7ES04_RHOPL</name>
<dbReference type="Pfam" id="PF14384">
    <property type="entry name" value="BrnA_antitoxin"/>
    <property type="match status" value="1"/>
</dbReference>
<sequence>MPRKIKEPVFDDDNPEWTEADFAKATRLDGIKAKDLTPEILARIPGSRGPQKAPTKVAVSIRLSPEVIAFFKAKGPGWQSRIDDALPKIAKVKAS</sequence>
<comment type="caution">
    <text evidence="1">The sequence shown here is derived from an EMBL/GenBank/DDBJ whole genome shotgun (WGS) entry which is preliminary data.</text>
</comment>
<dbReference type="EMBL" id="JXXE01000220">
    <property type="protein sequence ID" value="KIZ43456.1"/>
    <property type="molecule type" value="Genomic_DNA"/>
</dbReference>
<gene>
    <name evidence="1" type="ORF">OO17_11200</name>
</gene>
<evidence type="ECO:0000313" key="1">
    <source>
        <dbReference type="EMBL" id="KIZ43456.1"/>
    </source>
</evidence>
<evidence type="ECO:0008006" key="3">
    <source>
        <dbReference type="Google" id="ProtNLM"/>
    </source>
</evidence>
<protein>
    <recommendedName>
        <fullName evidence="3">BrnA antitoxin family protein</fullName>
    </recommendedName>
</protein>
<evidence type="ECO:0000313" key="2">
    <source>
        <dbReference type="Proteomes" id="UP000032515"/>
    </source>
</evidence>
<proteinExistence type="predicted"/>
<dbReference type="AlphaFoldDB" id="A0A0D7ES04"/>
<dbReference type="OrthoDB" id="361944at2"/>
<organism evidence="1 2">
    <name type="scientific">Rhodopseudomonas palustris</name>
    <dbReference type="NCBI Taxonomy" id="1076"/>
    <lineage>
        <taxon>Bacteria</taxon>
        <taxon>Pseudomonadati</taxon>
        <taxon>Pseudomonadota</taxon>
        <taxon>Alphaproteobacteria</taxon>
        <taxon>Hyphomicrobiales</taxon>
        <taxon>Nitrobacteraceae</taxon>
        <taxon>Rhodopseudomonas</taxon>
    </lineage>
</organism>
<dbReference type="Proteomes" id="UP000032515">
    <property type="component" value="Unassembled WGS sequence"/>
</dbReference>
<dbReference type="RefSeq" id="WP_044410185.1">
    <property type="nucleotide sequence ID" value="NZ_JXXE01000220.1"/>
</dbReference>
<accession>A0A0D7ES04</accession>
<reference evidence="1 2" key="1">
    <citation type="submission" date="2014-11" db="EMBL/GenBank/DDBJ databases">
        <title>Genomics and ecophysiology of heterotrophic nitrogen fixing bacteria isolated from estuarine surface water.</title>
        <authorList>
            <person name="Bentzon-Tilia M."/>
            <person name="Severin I."/>
            <person name="Hansen L.H."/>
            <person name="Riemann L."/>
        </authorList>
    </citation>
    <scope>NUCLEOTIDE SEQUENCE [LARGE SCALE GENOMIC DNA]</scope>
    <source>
        <strain evidence="1 2">BAL398</strain>
    </source>
</reference>
<dbReference type="PATRIC" id="fig|1076.23.peg.2169"/>